<dbReference type="GO" id="GO:0005516">
    <property type="term" value="F:calmodulin binding"/>
    <property type="evidence" value="ECO:0007669"/>
    <property type="project" value="InterPro"/>
</dbReference>
<dbReference type="AlphaFoldDB" id="A0A4S4DTK6"/>
<feature type="transmembrane region" description="Helical" evidence="9">
    <location>
        <begin position="161"/>
        <end position="178"/>
    </location>
</feature>
<evidence type="ECO:0000259" key="11">
    <source>
        <dbReference type="Pfam" id="PF20451"/>
    </source>
</evidence>
<keyword evidence="14" id="KW-1185">Reference proteome</keyword>
<keyword evidence="9" id="KW-1133">Transmembrane helix</keyword>
<evidence type="ECO:0000313" key="14">
    <source>
        <dbReference type="Proteomes" id="UP000306102"/>
    </source>
</evidence>
<feature type="domain" description="Calmodulin binding protein-like N-terminal" evidence="10">
    <location>
        <begin position="403"/>
        <end position="550"/>
    </location>
</feature>
<evidence type="ECO:0000259" key="10">
    <source>
        <dbReference type="Pfam" id="PF07887"/>
    </source>
</evidence>
<evidence type="ECO:0000256" key="7">
    <source>
        <dbReference type="ARBA" id="ARBA00023242"/>
    </source>
</evidence>
<evidence type="ECO:0000256" key="6">
    <source>
        <dbReference type="ARBA" id="ARBA00023163"/>
    </source>
</evidence>
<dbReference type="GO" id="GO:0003700">
    <property type="term" value="F:DNA-binding transcription factor activity"/>
    <property type="evidence" value="ECO:0007669"/>
    <property type="project" value="TreeGrafter"/>
</dbReference>
<dbReference type="EMBL" id="SDRB02010409">
    <property type="protein sequence ID" value="THG06593.1"/>
    <property type="molecule type" value="Genomic_DNA"/>
</dbReference>
<evidence type="ECO:0000256" key="5">
    <source>
        <dbReference type="ARBA" id="ARBA00023159"/>
    </source>
</evidence>
<dbReference type="InterPro" id="IPR012416">
    <property type="entry name" value="CBP60"/>
</dbReference>
<evidence type="ECO:0000256" key="9">
    <source>
        <dbReference type="SAM" id="Phobius"/>
    </source>
</evidence>
<comment type="caution">
    <text evidence="13">The sequence shown here is derived from an EMBL/GenBank/DDBJ whole genome shotgun (WGS) entry which is preliminary data.</text>
</comment>
<sequence>MGRATTVGKHKSTKFVLICVALLGAALFADLFWASSSSSSSSSPYLSISSDWPIQNSDKFIVPPLHNTTKSKDNKVTVPGRFLSATFADLPGPELEWEKMATAPVPRLDGAAIQIKNLLYVFAGYGTIDTVRNLYHLLFLVFNNALASSATTYLCTNLLFFPFYPSILSSFLIFLVFVQNYEMEDESEELDIDTDTDDQQQHQQQFEEEEEEADGGSWVWTCLSKSTGTIETLGFPNCKSLPYRVSSEDDEEVTVSALHDIDFGNWNPHQKSEIQSHGLASLHLTPSLNSTRLPHHIILSATSTNLLRITLIFHPQFLLSSDQEEDVGSEVPRESKRPLTFASVVRDVMKALSTHEFLTKLEPFVRSVVQDEVERAIVLYHQSSPRSSLDLFESSQERPERAWQLHFDDKLPSTLFTSSRIESRDRKPVKVVILDAISKKIITSGPFSSIKIEIVVLDGDFGADDQEDWTEKEFNANVVREREGKRPLVTGELVISLRGGVGYIGDVNFTDNSSWIRSRRFRLGARPVQSISTEVRIREARSEAFVVKDHRGESYKKHHPPYLGDEIWRLERIAKDGAFHRRLALKGITTVKEFLQLYHVDQSSLRNILGGGISNKTWETIIVHATACVLDDKLYIYYRDAEGVRLVFNSIFKVVAATFDGQNYQPLDKLDAFQMGLVENLKTCAYKNLNDLVPLVDTSTFGPAMLPSGLLADPYSSPSSSLQDVNFSGVQQDLLEMPLACNHMATSPPYIYNVEDGNQQEVSVVQQYQPLQVFTPTLRNSLMATNSYSGPYGGGNSWAPSGSSGPVLQIGHLTSDDNCPSEPTTWQGNGLFLASSNETVGNVSSNFGICDSRNGKPKARWCMIRAAIKEVSEDNSFMFATSLTMTGIELPGQLAKVQGAVPLGRIVRLFNTKEKVVLWWILENSSLKLCWILEWLIVVIRHRRYGFNIGQDNFELKTMVEMAYRGRFNSGVDSLGIHQSIVRLFNTKEKVVLWWILENSSLKLCWILEWLIVVIRHRRYGFNIGQDNFEVKTMVEMAYRGRFNSGVDSLGN</sequence>
<comment type="subcellular location">
    <subcellularLocation>
        <location evidence="1">Nucleus</location>
    </subcellularLocation>
</comment>
<dbReference type="GO" id="GO:0043565">
    <property type="term" value="F:sequence-specific DNA binding"/>
    <property type="evidence" value="ECO:0007669"/>
    <property type="project" value="TreeGrafter"/>
</dbReference>
<evidence type="ECO:0000256" key="4">
    <source>
        <dbReference type="ARBA" id="ARBA00023125"/>
    </source>
</evidence>
<dbReference type="InterPro" id="IPR046830">
    <property type="entry name" value="Calmod_bind_M"/>
</dbReference>
<evidence type="ECO:0008006" key="15">
    <source>
        <dbReference type="Google" id="ProtNLM"/>
    </source>
</evidence>
<evidence type="ECO:0000256" key="1">
    <source>
        <dbReference type="ARBA" id="ARBA00004123"/>
    </source>
</evidence>
<keyword evidence="6" id="KW-0804">Transcription</keyword>
<keyword evidence="9" id="KW-0812">Transmembrane</keyword>
<evidence type="ECO:0000256" key="2">
    <source>
        <dbReference type="ARBA" id="ARBA00007214"/>
    </source>
</evidence>
<reference evidence="13 14" key="1">
    <citation type="journal article" date="2018" name="Proc. Natl. Acad. Sci. U.S.A.">
        <title>Draft genome sequence of Camellia sinensis var. sinensis provides insights into the evolution of the tea genome and tea quality.</title>
        <authorList>
            <person name="Wei C."/>
            <person name="Yang H."/>
            <person name="Wang S."/>
            <person name="Zhao J."/>
            <person name="Liu C."/>
            <person name="Gao L."/>
            <person name="Xia E."/>
            <person name="Lu Y."/>
            <person name="Tai Y."/>
            <person name="She G."/>
            <person name="Sun J."/>
            <person name="Cao H."/>
            <person name="Tong W."/>
            <person name="Gao Q."/>
            <person name="Li Y."/>
            <person name="Deng W."/>
            <person name="Jiang X."/>
            <person name="Wang W."/>
            <person name="Chen Q."/>
            <person name="Zhang S."/>
            <person name="Li H."/>
            <person name="Wu J."/>
            <person name="Wang P."/>
            <person name="Li P."/>
            <person name="Shi C."/>
            <person name="Zheng F."/>
            <person name="Jian J."/>
            <person name="Huang B."/>
            <person name="Shan D."/>
            <person name="Shi M."/>
            <person name="Fang C."/>
            <person name="Yue Y."/>
            <person name="Li F."/>
            <person name="Li D."/>
            <person name="Wei S."/>
            <person name="Han B."/>
            <person name="Jiang C."/>
            <person name="Yin Y."/>
            <person name="Xia T."/>
            <person name="Zhang Z."/>
            <person name="Bennetzen J.L."/>
            <person name="Zhao S."/>
            <person name="Wan X."/>
        </authorList>
    </citation>
    <scope>NUCLEOTIDE SEQUENCE [LARGE SCALE GENOMIC DNA]</scope>
    <source>
        <strain evidence="14">cv. Shuchazao</strain>
        <tissue evidence="13">Leaf</tissue>
    </source>
</reference>
<keyword evidence="3" id="KW-0805">Transcription regulation</keyword>
<evidence type="ECO:0000256" key="8">
    <source>
        <dbReference type="SAM" id="MobiDB-lite"/>
    </source>
</evidence>
<protein>
    <recommendedName>
        <fullName evidence="15">Calmodulin</fullName>
    </recommendedName>
</protein>
<feature type="domain" description="Calmodulin binding protein central" evidence="11">
    <location>
        <begin position="563"/>
        <end position="628"/>
    </location>
</feature>
<feature type="region of interest" description="Disordered" evidence="8">
    <location>
        <begin position="187"/>
        <end position="216"/>
    </location>
</feature>
<dbReference type="PANTHER" id="PTHR31713">
    <property type="entry name" value="OS02G0177800 PROTEIN"/>
    <property type="match status" value="1"/>
</dbReference>
<proteinExistence type="inferred from homology"/>
<keyword evidence="9" id="KW-0472">Membrane</keyword>
<evidence type="ECO:0000256" key="3">
    <source>
        <dbReference type="ARBA" id="ARBA00023015"/>
    </source>
</evidence>
<keyword evidence="7" id="KW-0539">Nucleus</keyword>
<dbReference type="Pfam" id="PF20451">
    <property type="entry name" value="Calmod_bind_M"/>
    <property type="match status" value="1"/>
</dbReference>
<feature type="compositionally biased region" description="Acidic residues" evidence="8">
    <location>
        <begin position="187"/>
        <end position="198"/>
    </location>
</feature>
<name>A0A4S4DTK6_CAMSN</name>
<comment type="similarity">
    <text evidence="2">Belongs to the plant ACBP60 protein family.</text>
</comment>
<evidence type="ECO:0000313" key="13">
    <source>
        <dbReference type="EMBL" id="THG06593.1"/>
    </source>
</evidence>
<dbReference type="Pfam" id="PF07887">
    <property type="entry name" value="Calmodulin_bind"/>
    <property type="match status" value="1"/>
</dbReference>
<keyword evidence="4" id="KW-0238">DNA-binding</keyword>
<dbReference type="Pfam" id="PF20452">
    <property type="entry name" value="Calmod_bind_C"/>
    <property type="match status" value="1"/>
</dbReference>
<keyword evidence="5" id="KW-0010">Activator</keyword>
<evidence type="ECO:0000259" key="12">
    <source>
        <dbReference type="Pfam" id="PF20452"/>
    </source>
</evidence>
<dbReference type="STRING" id="542762.A0A4S4DTK6"/>
<dbReference type="InterPro" id="IPR046831">
    <property type="entry name" value="Calmodulin_bind_N"/>
</dbReference>
<organism evidence="13 14">
    <name type="scientific">Camellia sinensis var. sinensis</name>
    <name type="common">China tea</name>
    <dbReference type="NCBI Taxonomy" id="542762"/>
    <lineage>
        <taxon>Eukaryota</taxon>
        <taxon>Viridiplantae</taxon>
        <taxon>Streptophyta</taxon>
        <taxon>Embryophyta</taxon>
        <taxon>Tracheophyta</taxon>
        <taxon>Spermatophyta</taxon>
        <taxon>Magnoliopsida</taxon>
        <taxon>eudicotyledons</taxon>
        <taxon>Gunneridae</taxon>
        <taxon>Pentapetalae</taxon>
        <taxon>asterids</taxon>
        <taxon>Ericales</taxon>
        <taxon>Theaceae</taxon>
        <taxon>Camellia</taxon>
    </lineage>
</organism>
<dbReference type="Proteomes" id="UP000306102">
    <property type="component" value="Unassembled WGS sequence"/>
</dbReference>
<dbReference type="InterPro" id="IPR046829">
    <property type="entry name" value="Calmod_bind_C"/>
</dbReference>
<feature type="domain" description="Calmodulin binding protein C-terminal" evidence="12">
    <location>
        <begin position="633"/>
        <end position="694"/>
    </location>
</feature>
<gene>
    <name evidence="13" type="ORF">TEA_013285</name>
</gene>
<dbReference type="GO" id="GO:0005634">
    <property type="term" value="C:nucleus"/>
    <property type="evidence" value="ECO:0007669"/>
    <property type="project" value="UniProtKB-SubCell"/>
</dbReference>
<dbReference type="PANTHER" id="PTHR31713:SF43">
    <property type="entry name" value="CALMODULIN-BINDING PROTEIN 60 G"/>
    <property type="match status" value="1"/>
</dbReference>
<accession>A0A4S4DTK6</accession>
<dbReference type="GO" id="GO:0080142">
    <property type="term" value="P:regulation of salicylic acid biosynthetic process"/>
    <property type="evidence" value="ECO:0007669"/>
    <property type="project" value="TreeGrafter"/>
</dbReference>